<dbReference type="EMBL" id="CADCWN010000285">
    <property type="protein sequence ID" value="CAA9584480.1"/>
    <property type="molecule type" value="Genomic_DNA"/>
</dbReference>
<dbReference type="AlphaFoldDB" id="A0A6J4VW07"/>
<sequence>MRVSYHLRAKLRNGGEVGASTICDAQIVPVRAGIRLARRSPANREP</sequence>
<evidence type="ECO:0000313" key="1">
    <source>
        <dbReference type="EMBL" id="CAA9584480.1"/>
    </source>
</evidence>
<accession>A0A6J4VW07</accession>
<name>A0A6J4VW07_9BACT</name>
<organism evidence="1">
    <name type="scientific">uncultured Thermomicrobiales bacterium</name>
    <dbReference type="NCBI Taxonomy" id="1645740"/>
    <lineage>
        <taxon>Bacteria</taxon>
        <taxon>Pseudomonadati</taxon>
        <taxon>Thermomicrobiota</taxon>
        <taxon>Thermomicrobia</taxon>
        <taxon>Thermomicrobiales</taxon>
        <taxon>environmental samples</taxon>
    </lineage>
</organism>
<protein>
    <submittedName>
        <fullName evidence="1">Uncharacterized protein</fullName>
    </submittedName>
</protein>
<proteinExistence type="predicted"/>
<gene>
    <name evidence="1" type="ORF">AVDCRST_MAG18-3618</name>
</gene>
<reference evidence="1" key="1">
    <citation type="submission" date="2020-02" db="EMBL/GenBank/DDBJ databases">
        <authorList>
            <person name="Meier V. D."/>
        </authorList>
    </citation>
    <scope>NUCLEOTIDE SEQUENCE</scope>
    <source>
        <strain evidence="1">AVDCRST_MAG18</strain>
    </source>
</reference>